<dbReference type="EMBL" id="JBHDIY010000002">
    <property type="protein sequence ID" value="MFL4471176.1"/>
    <property type="molecule type" value="Genomic_DNA"/>
</dbReference>
<dbReference type="InterPro" id="IPR013078">
    <property type="entry name" value="His_Pase_superF_clade-1"/>
</dbReference>
<dbReference type="Pfam" id="PF00300">
    <property type="entry name" value="His_Phos_1"/>
    <property type="match status" value="1"/>
</dbReference>
<reference evidence="1 2" key="1">
    <citation type="submission" date="2024-08" db="EMBL/GenBank/DDBJ databases">
        <title>Tateyamaria sp. nov., isolated from marine algae.</title>
        <authorList>
            <person name="Choi B.J."/>
            <person name="Kim J.M."/>
            <person name="Lee J.K."/>
            <person name="Choi D.G."/>
            <person name="Bayburt H."/>
            <person name="Baek J.H."/>
            <person name="Han D.M."/>
            <person name="Jeon C.O."/>
        </authorList>
    </citation>
    <scope>NUCLEOTIDE SEQUENCE [LARGE SCALE GENOMIC DNA]</scope>
    <source>
        <strain evidence="1 2">KMU-156</strain>
    </source>
</reference>
<proteinExistence type="predicted"/>
<protein>
    <submittedName>
        <fullName evidence="1">Histidine phosphatase family protein</fullName>
    </submittedName>
</protein>
<accession>A0ABW8UZ28</accession>
<name>A0ABW8UZ28_9RHOB</name>
<dbReference type="RefSeq" id="WP_407593010.1">
    <property type="nucleotide sequence ID" value="NZ_JBHDIY010000002.1"/>
</dbReference>
<dbReference type="Gene3D" id="3.40.50.1240">
    <property type="entry name" value="Phosphoglycerate mutase-like"/>
    <property type="match status" value="1"/>
</dbReference>
<comment type="caution">
    <text evidence="1">The sequence shown here is derived from an EMBL/GenBank/DDBJ whole genome shotgun (WGS) entry which is preliminary data.</text>
</comment>
<dbReference type="InterPro" id="IPR029033">
    <property type="entry name" value="His_PPase_superfam"/>
</dbReference>
<organism evidence="1 2">
    <name type="scientific">Tateyamaria armeniaca</name>
    <dbReference type="NCBI Taxonomy" id="2518930"/>
    <lineage>
        <taxon>Bacteria</taxon>
        <taxon>Pseudomonadati</taxon>
        <taxon>Pseudomonadota</taxon>
        <taxon>Alphaproteobacteria</taxon>
        <taxon>Rhodobacterales</taxon>
        <taxon>Roseobacteraceae</taxon>
        <taxon>Tateyamaria</taxon>
    </lineage>
</organism>
<keyword evidence="2" id="KW-1185">Reference proteome</keyword>
<sequence>MTRRAVLRYLSHPQVLIDPAVPVPDWGLNDVGTARVAALADAVAKGALAGTISVFTSRERKARDTALPLAAALGCDCTVIDESYENDRSATGYLPGAEFEKMADAFFADPEVSTRGWERAVDAQARITACLLRIADMAPQGDVLVVGHGAVGTLLYCAQAGLPISRDHDQGPGGGGNVITYARATLVPDSGWRPMESLFNSGD</sequence>
<gene>
    <name evidence="1" type="ORF">ACERZ8_15270</name>
</gene>
<evidence type="ECO:0000313" key="2">
    <source>
        <dbReference type="Proteomes" id="UP001627408"/>
    </source>
</evidence>
<dbReference type="SUPFAM" id="SSF53254">
    <property type="entry name" value="Phosphoglycerate mutase-like"/>
    <property type="match status" value="1"/>
</dbReference>
<evidence type="ECO:0000313" key="1">
    <source>
        <dbReference type="EMBL" id="MFL4471176.1"/>
    </source>
</evidence>
<dbReference type="Proteomes" id="UP001627408">
    <property type="component" value="Unassembled WGS sequence"/>
</dbReference>